<evidence type="ECO:0000313" key="2">
    <source>
        <dbReference type="Proteomes" id="UP000515152"/>
    </source>
</evidence>
<accession>A0A6P3VJ69</accession>
<keyword evidence="2" id="KW-1185">Reference proteome</keyword>
<dbReference type="CDD" id="cd22286">
    <property type="entry name" value="HD_PAXX_N"/>
    <property type="match status" value="1"/>
</dbReference>
<protein>
    <submittedName>
        <fullName evidence="3">Protein PAXX</fullName>
    </submittedName>
</protein>
<evidence type="ECO:0000256" key="1">
    <source>
        <dbReference type="SAM" id="MobiDB-lite"/>
    </source>
</evidence>
<dbReference type="RefSeq" id="XP_012673317.3">
    <property type="nucleotide sequence ID" value="XM_012817863.3"/>
</dbReference>
<dbReference type="GO" id="GO:0070419">
    <property type="term" value="C:nonhomologous end joining complex"/>
    <property type="evidence" value="ECO:0007669"/>
    <property type="project" value="TreeGrafter"/>
</dbReference>
<proteinExistence type="predicted"/>
<gene>
    <name evidence="3" type="primary">paxx</name>
</gene>
<dbReference type="GeneID" id="105891682"/>
<feature type="region of interest" description="Disordered" evidence="1">
    <location>
        <begin position="139"/>
        <end position="202"/>
    </location>
</feature>
<dbReference type="OrthoDB" id="5969703at2759"/>
<sequence length="202" mass="22378">MDPSTIRKQFFFTVSDKTDGSKYLCYTHDCAAALNIGVTDAVDVWRARITDENKAQLLKHYSLKSTEDCITKLRSSCGRGNAFVSVELDQVVLHLGPSPTDMTMNMTKLTDVDGKVELKELLFRMTDCLSHWQGTEGGQVLYSPGKNSHKRTNDFEPRRLQSGNGSSTGVRKRLPGDSLINPGTRSKRPATGVAFDDDTDDL</sequence>
<evidence type="ECO:0000313" key="3">
    <source>
        <dbReference type="RefSeq" id="XP_012673317.3"/>
    </source>
</evidence>
<organism evidence="2 3">
    <name type="scientific">Clupea harengus</name>
    <name type="common">Atlantic herring</name>
    <dbReference type="NCBI Taxonomy" id="7950"/>
    <lineage>
        <taxon>Eukaryota</taxon>
        <taxon>Metazoa</taxon>
        <taxon>Chordata</taxon>
        <taxon>Craniata</taxon>
        <taxon>Vertebrata</taxon>
        <taxon>Euteleostomi</taxon>
        <taxon>Actinopterygii</taxon>
        <taxon>Neopterygii</taxon>
        <taxon>Teleostei</taxon>
        <taxon>Clupei</taxon>
        <taxon>Clupeiformes</taxon>
        <taxon>Clupeoidei</taxon>
        <taxon>Clupeidae</taxon>
        <taxon>Clupea</taxon>
    </lineage>
</organism>
<dbReference type="PANTHER" id="PTHR28586">
    <property type="entry name" value="PROTEIN PAXX"/>
    <property type="match status" value="1"/>
</dbReference>
<dbReference type="AlphaFoldDB" id="A0A6P3VJ69"/>
<name>A0A6P3VJ69_CLUHA</name>
<reference evidence="3" key="1">
    <citation type="submission" date="2025-08" db="UniProtKB">
        <authorList>
            <consortium name="RefSeq"/>
        </authorList>
    </citation>
    <scope>IDENTIFICATION</scope>
</reference>
<dbReference type="GO" id="GO:0005634">
    <property type="term" value="C:nucleus"/>
    <property type="evidence" value="ECO:0007669"/>
    <property type="project" value="TreeGrafter"/>
</dbReference>
<dbReference type="Proteomes" id="UP000515152">
    <property type="component" value="Unplaced"/>
</dbReference>
<dbReference type="GO" id="GO:0035861">
    <property type="term" value="C:site of double-strand break"/>
    <property type="evidence" value="ECO:0007669"/>
    <property type="project" value="TreeGrafter"/>
</dbReference>
<dbReference type="InterPro" id="IPR027873">
    <property type="entry name" value="PAXX"/>
</dbReference>
<dbReference type="GO" id="GO:0006303">
    <property type="term" value="P:double-strand break repair via nonhomologous end joining"/>
    <property type="evidence" value="ECO:0007669"/>
    <property type="project" value="InterPro"/>
</dbReference>
<dbReference type="InterPro" id="IPR054134">
    <property type="entry name" value="PAXX_N"/>
</dbReference>
<dbReference type="Pfam" id="PF15384">
    <property type="entry name" value="PAXX"/>
    <property type="match status" value="1"/>
</dbReference>
<dbReference type="CTD" id="286257"/>
<dbReference type="GO" id="GO:0060090">
    <property type="term" value="F:molecular adaptor activity"/>
    <property type="evidence" value="ECO:0007669"/>
    <property type="project" value="TreeGrafter"/>
</dbReference>
<dbReference type="KEGG" id="char:105891682"/>
<dbReference type="PANTHER" id="PTHR28586:SF1">
    <property type="entry name" value="PROTEIN PAXX"/>
    <property type="match status" value="1"/>
</dbReference>